<keyword evidence="2" id="KW-1185">Reference proteome</keyword>
<sequence length="55" mass="6336">MLQQLHFKPFVHRNRTIASDRCRQPDDIKAVVVVEEVAEDAVNRGRIESSFDGVR</sequence>
<gene>
    <name evidence="1" type="ORF">F3168_04385</name>
</gene>
<dbReference type="EMBL" id="WIOL01000001">
    <property type="protein sequence ID" value="MQT16495.1"/>
    <property type="molecule type" value="Genomic_DNA"/>
</dbReference>
<accession>A0A7C9GN71</accession>
<proteinExistence type="predicted"/>
<dbReference type="Proteomes" id="UP000481327">
    <property type="component" value="Unassembled WGS sequence"/>
</dbReference>
<protein>
    <submittedName>
        <fullName evidence="1">Uncharacterized protein</fullName>
    </submittedName>
</protein>
<name>A0A7C9GN71_9SPHN</name>
<dbReference type="AlphaFoldDB" id="A0A7C9GN71"/>
<evidence type="ECO:0000313" key="1">
    <source>
        <dbReference type="EMBL" id="MQT16495.1"/>
    </source>
</evidence>
<evidence type="ECO:0000313" key="2">
    <source>
        <dbReference type="Proteomes" id="UP000481327"/>
    </source>
</evidence>
<reference evidence="1 2" key="1">
    <citation type="submission" date="2019-09" db="EMBL/GenBank/DDBJ databases">
        <title>Polymorphobacter sp. isolated from a lake in China.</title>
        <authorList>
            <person name="Liu Z."/>
        </authorList>
    </citation>
    <scope>NUCLEOTIDE SEQUENCE [LARGE SCALE GENOMIC DNA]</scope>
    <source>
        <strain evidence="1 2">D40P</strain>
    </source>
</reference>
<comment type="caution">
    <text evidence="1">The sequence shown here is derived from an EMBL/GenBank/DDBJ whole genome shotgun (WGS) entry which is preliminary data.</text>
</comment>
<organism evidence="1 2">
    <name type="scientific">Sandarakinorhabdus fusca</name>
    <dbReference type="NCBI Taxonomy" id="1439888"/>
    <lineage>
        <taxon>Bacteria</taxon>
        <taxon>Pseudomonadati</taxon>
        <taxon>Pseudomonadota</taxon>
        <taxon>Alphaproteobacteria</taxon>
        <taxon>Sphingomonadales</taxon>
        <taxon>Sphingosinicellaceae</taxon>
        <taxon>Sandarakinorhabdus</taxon>
    </lineage>
</organism>